<dbReference type="Pfam" id="PF13620">
    <property type="entry name" value="CarboxypepD_reg"/>
    <property type="match status" value="5"/>
</dbReference>
<dbReference type="EMBL" id="CP071090">
    <property type="protein sequence ID" value="QSQ21290.1"/>
    <property type="molecule type" value="Genomic_DNA"/>
</dbReference>
<keyword evidence="1" id="KW-0732">Signal</keyword>
<dbReference type="Proteomes" id="UP000662747">
    <property type="component" value="Chromosome"/>
</dbReference>
<dbReference type="PANTHER" id="PTHR23303">
    <property type="entry name" value="CARBOXYPEPTIDASE REGULATORY REGION-CONTAINING"/>
    <property type="match status" value="1"/>
</dbReference>
<dbReference type="InterPro" id="IPR008969">
    <property type="entry name" value="CarboxyPept-like_regulatory"/>
</dbReference>
<dbReference type="SUPFAM" id="SSF49452">
    <property type="entry name" value="Starch-binding domain-like"/>
    <property type="match status" value="3"/>
</dbReference>
<dbReference type="SUPFAM" id="SSF49464">
    <property type="entry name" value="Carboxypeptidase regulatory domain-like"/>
    <property type="match status" value="4"/>
</dbReference>
<name>A0ABX7NR83_9BACT</name>
<feature type="region of interest" description="Disordered" evidence="2">
    <location>
        <begin position="28"/>
        <end position="102"/>
    </location>
</feature>
<reference evidence="3 4" key="1">
    <citation type="submission" date="2021-02" db="EMBL/GenBank/DDBJ databases">
        <title>De Novo genome assembly of isolated myxobacteria.</title>
        <authorList>
            <person name="Stevens D.C."/>
        </authorList>
    </citation>
    <scope>NUCLEOTIDE SEQUENCE [LARGE SCALE GENOMIC DNA]</scope>
    <source>
        <strain evidence="4">SCPEA02</strain>
    </source>
</reference>
<dbReference type="InterPro" id="IPR013784">
    <property type="entry name" value="Carb-bd-like_fold"/>
</dbReference>
<evidence type="ECO:0000256" key="2">
    <source>
        <dbReference type="SAM" id="MobiDB-lite"/>
    </source>
</evidence>
<dbReference type="RefSeq" id="WP_206722868.1">
    <property type="nucleotide sequence ID" value="NZ_CP071090.1"/>
</dbReference>
<feature type="compositionally biased region" description="Pro residues" evidence="2">
    <location>
        <begin position="46"/>
        <end position="57"/>
    </location>
</feature>
<feature type="compositionally biased region" description="Basic and acidic residues" evidence="2">
    <location>
        <begin position="62"/>
        <end position="73"/>
    </location>
</feature>
<evidence type="ECO:0000313" key="3">
    <source>
        <dbReference type="EMBL" id="QSQ21290.1"/>
    </source>
</evidence>
<keyword evidence="4" id="KW-1185">Reference proteome</keyword>
<proteinExistence type="predicted"/>
<dbReference type="InterPro" id="IPR051417">
    <property type="entry name" value="SDr/BOS_complex"/>
</dbReference>
<dbReference type="Gene3D" id="2.60.40.1120">
    <property type="entry name" value="Carboxypeptidase-like, regulatory domain"/>
    <property type="match status" value="6"/>
</dbReference>
<feature type="region of interest" description="Disordered" evidence="2">
    <location>
        <begin position="458"/>
        <end position="482"/>
    </location>
</feature>
<feature type="compositionally biased region" description="Low complexity" evidence="2">
    <location>
        <begin position="28"/>
        <end position="42"/>
    </location>
</feature>
<protein>
    <submittedName>
        <fullName evidence="3">Carboxypeptidase regulatory-like domain-containing protein</fullName>
    </submittedName>
</protein>
<evidence type="ECO:0000313" key="4">
    <source>
        <dbReference type="Proteomes" id="UP000662747"/>
    </source>
</evidence>
<dbReference type="PANTHER" id="PTHR23303:SF14">
    <property type="entry name" value="BOS COMPLEX SUBUNIT NOMO1-RELATED"/>
    <property type="match status" value="1"/>
</dbReference>
<gene>
    <name evidence="3" type="ORF">JY651_39895</name>
</gene>
<accession>A0ABX7NR83</accession>
<sequence length="1094" mass="117014">MRRQTAVAIALGVLVLGVTVALVQSRCGAASTREAPAPTAARPEPRTLPGPAVPSPLPRGELSVRGRVIDSEGRPVPGVQVSATRTMPGESLSQLPCDEESPEVPLASSECAVDPEVLQQLVMQERGGAPVLAQTTTGADGTFQLDKLPEGMVALWAIGEDYSTMEPEVAAGSEGVELVLTQGLVLAGRVVDEQGAPVVGATVTLFHQQHSRYFTQHTHEDGRFGFDSLPAGEYGLVASSPGLMPVHLSDVTNEDLTEIILYPPRQAKGRVVLADGSPAPGAEVRVQDLSIRSEVDVEGRFTLGPLAPGNYMVFAERDGQYGYAQVDISQEGQGEEATVYLGTLIHVEGTVRDEAGRPIAGASVSAYAGETAPPADDVTTDAEGHFRIGPIAPAAYVFSVDAEGYLERQVEDVEVSASSPPLSFTLARAFLLSGIVTDTEGHPLQDIELDVVKPAAPPARAKASADEKDAEEEALEDSSGLTDEEGHFVIEVAKPGRYVLTAGGNGFLQTRLDVEAPATTLKVVLRGGATLEGTVVDTSGTPLDGVQLTVRLGAETQAEGLETTTDERGAFRIAGLPPGTHVLRATLDRGAFLHTASRTVSVRGTEKVDASLRMDTGGSVSGVVVDGDGRPVPDAEVEAYSLREQSGDDWGATPSTAMTDAEGRFTVRHLPEGECGLRASKQSHYFEETEAPRWPGIVVRVGARDARLVLRYQGFLLGHVVHRDGTPFTRFTVDQESFHAADGAFRLAMQKPGPRQVRFEANGLPLTVREVEVPPGKDVDMGNVVLEPGRQVHGRVVDAETSQPVARAIIRVHVADDEASVNRQSPVAMEPTLPDGTFTLPLLERRPLELEVLHDTHTTLRQQIGADAEEVELHVYPGAKVDGTVTDHEGRPVDTKVFLTPVRTRGDGFVPIGHDDSTRYAEVTQGRFHVEGVAGGDYVVSAREVPGPDGRPLEFLTQRVRLPPMGRVTLALTERKGSASLRLRVRLNAPEGQPGRLNLALIPGSVSPTATWGELRFLMYRQSLPAARGGPDGTDVYEHIPAGHYTYLMSHEPEPGRREVSSEEVDVAEGESLVRDMVPRWRPVPGSRDEPARR</sequence>
<evidence type="ECO:0000256" key="1">
    <source>
        <dbReference type="ARBA" id="ARBA00022729"/>
    </source>
</evidence>
<organism evidence="3 4">
    <name type="scientific">Pyxidicoccus parkwayensis</name>
    <dbReference type="NCBI Taxonomy" id="2813578"/>
    <lineage>
        <taxon>Bacteria</taxon>
        <taxon>Pseudomonadati</taxon>
        <taxon>Myxococcota</taxon>
        <taxon>Myxococcia</taxon>
        <taxon>Myxococcales</taxon>
        <taxon>Cystobacterineae</taxon>
        <taxon>Myxococcaceae</taxon>
        <taxon>Pyxidicoccus</taxon>
    </lineage>
</organism>